<dbReference type="Pfam" id="PF00293">
    <property type="entry name" value="NUDIX"/>
    <property type="match status" value="1"/>
</dbReference>
<comment type="similarity">
    <text evidence="2 12">Belongs to the Nudix hydrolase family.</text>
</comment>
<evidence type="ECO:0000256" key="3">
    <source>
        <dbReference type="ARBA" id="ARBA00022457"/>
    </source>
</evidence>
<dbReference type="GO" id="GO:0035539">
    <property type="term" value="F:8-oxo-7,8-dihydrodeoxyguanosine triphosphate pyrophosphatase activity"/>
    <property type="evidence" value="ECO:0007669"/>
    <property type="project" value="UniProtKB-EC"/>
</dbReference>
<evidence type="ECO:0000256" key="10">
    <source>
        <dbReference type="ARBA" id="ARBA00035861"/>
    </source>
</evidence>
<evidence type="ECO:0000256" key="2">
    <source>
        <dbReference type="ARBA" id="ARBA00005582"/>
    </source>
</evidence>
<organism evidence="14">
    <name type="scientific">Arthrobacter sp. K5</name>
    <dbReference type="NCBI Taxonomy" id="2839623"/>
    <lineage>
        <taxon>Bacteria</taxon>
        <taxon>Bacillati</taxon>
        <taxon>Actinomycetota</taxon>
        <taxon>Actinomycetes</taxon>
        <taxon>Micrococcales</taxon>
        <taxon>Micrococcaceae</taxon>
        <taxon>Arthrobacter</taxon>
    </lineage>
</organism>
<evidence type="ECO:0000256" key="7">
    <source>
        <dbReference type="ARBA" id="ARBA00022801"/>
    </source>
</evidence>
<protein>
    <recommendedName>
        <fullName evidence="11">8-oxo-dGTP diphosphatase</fullName>
        <ecNumber evidence="11">3.6.1.55</ecNumber>
    </recommendedName>
</protein>
<dbReference type="GO" id="GO:0046872">
    <property type="term" value="F:metal ion binding"/>
    <property type="evidence" value="ECO:0007669"/>
    <property type="project" value="UniProtKB-KW"/>
</dbReference>
<keyword evidence="5" id="KW-0479">Metal-binding</keyword>
<dbReference type="GO" id="GO:0006260">
    <property type="term" value="P:DNA replication"/>
    <property type="evidence" value="ECO:0007669"/>
    <property type="project" value="UniProtKB-KW"/>
</dbReference>
<dbReference type="GO" id="GO:0044715">
    <property type="term" value="F:8-oxo-dGDP phosphatase activity"/>
    <property type="evidence" value="ECO:0007669"/>
    <property type="project" value="TreeGrafter"/>
</dbReference>
<dbReference type="SUPFAM" id="SSF55811">
    <property type="entry name" value="Nudix"/>
    <property type="match status" value="1"/>
</dbReference>
<dbReference type="EC" id="3.6.1.55" evidence="11"/>
<evidence type="ECO:0000259" key="13">
    <source>
        <dbReference type="PROSITE" id="PS51462"/>
    </source>
</evidence>
<keyword evidence="8" id="KW-0460">Magnesium</keyword>
<dbReference type="InterPro" id="IPR015797">
    <property type="entry name" value="NUDIX_hydrolase-like_dom_sf"/>
</dbReference>
<evidence type="ECO:0000256" key="9">
    <source>
        <dbReference type="ARBA" id="ARBA00023204"/>
    </source>
</evidence>
<dbReference type="Gene3D" id="3.90.79.10">
    <property type="entry name" value="Nucleoside Triphosphate Pyrophosphohydrolase"/>
    <property type="match status" value="1"/>
</dbReference>
<keyword evidence="3" id="KW-0515">Mutator protein</keyword>
<dbReference type="EMBL" id="CP159279">
    <property type="protein sequence ID" value="XCH11436.1"/>
    <property type="molecule type" value="Genomic_DNA"/>
</dbReference>
<evidence type="ECO:0000256" key="11">
    <source>
        <dbReference type="ARBA" id="ARBA00038905"/>
    </source>
</evidence>
<gene>
    <name evidence="14" type="ORF">ABRP34_22120</name>
</gene>
<evidence type="ECO:0000256" key="8">
    <source>
        <dbReference type="ARBA" id="ARBA00022842"/>
    </source>
</evidence>
<evidence type="ECO:0000256" key="12">
    <source>
        <dbReference type="RuleBase" id="RU003476"/>
    </source>
</evidence>
<evidence type="ECO:0000256" key="6">
    <source>
        <dbReference type="ARBA" id="ARBA00022763"/>
    </source>
</evidence>
<evidence type="ECO:0000256" key="5">
    <source>
        <dbReference type="ARBA" id="ARBA00022723"/>
    </source>
</evidence>
<dbReference type="GO" id="GO:0006281">
    <property type="term" value="P:DNA repair"/>
    <property type="evidence" value="ECO:0007669"/>
    <property type="project" value="UniProtKB-KW"/>
</dbReference>
<dbReference type="RefSeq" id="WP_003798708.1">
    <property type="nucleotide sequence ID" value="NZ_CP159279.1"/>
</dbReference>
<dbReference type="GO" id="GO:0044716">
    <property type="term" value="F:8-oxo-GDP phosphatase activity"/>
    <property type="evidence" value="ECO:0007669"/>
    <property type="project" value="TreeGrafter"/>
</dbReference>
<dbReference type="InterPro" id="IPR020084">
    <property type="entry name" value="NUDIX_hydrolase_CS"/>
</dbReference>
<dbReference type="GO" id="GO:0008413">
    <property type="term" value="F:8-oxo-7,8-dihydroguanosine triphosphate pyrophosphatase activity"/>
    <property type="evidence" value="ECO:0007669"/>
    <property type="project" value="TreeGrafter"/>
</dbReference>
<accession>A0AAU8EPC0</accession>
<comment type="catalytic activity">
    <reaction evidence="10">
        <text>8-oxo-dGTP + H2O = 8-oxo-dGMP + diphosphate + H(+)</text>
        <dbReference type="Rhea" id="RHEA:31575"/>
        <dbReference type="ChEBI" id="CHEBI:15377"/>
        <dbReference type="ChEBI" id="CHEBI:15378"/>
        <dbReference type="ChEBI" id="CHEBI:33019"/>
        <dbReference type="ChEBI" id="CHEBI:63224"/>
        <dbReference type="ChEBI" id="CHEBI:77896"/>
        <dbReference type="EC" id="3.6.1.55"/>
    </reaction>
</comment>
<dbReference type="InterPro" id="IPR020476">
    <property type="entry name" value="Nudix_hydrolase"/>
</dbReference>
<evidence type="ECO:0000256" key="4">
    <source>
        <dbReference type="ARBA" id="ARBA00022705"/>
    </source>
</evidence>
<reference evidence="14" key="1">
    <citation type="submission" date="2024-06" db="EMBL/GenBank/DDBJ databases">
        <title>Biodegradation of dimethachlon by Arthrobacter sp. K5: mechanistic insights and ecological implications.</title>
        <authorList>
            <person name="Hu S."/>
            <person name="Lu P."/>
        </authorList>
    </citation>
    <scope>NUCLEOTIDE SEQUENCE</scope>
    <source>
        <strain evidence="14">K5</strain>
    </source>
</reference>
<comment type="cofactor">
    <cofactor evidence="1">
        <name>Mg(2+)</name>
        <dbReference type="ChEBI" id="CHEBI:18420"/>
    </cofactor>
</comment>
<evidence type="ECO:0000256" key="1">
    <source>
        <dbReference type="ARBA" id="ARBA00001946"/>
    </source>
</evidence>
<dbReference type="AlphaFoldDB" id="A0AAU8EPC0"/>
<keyword evidence="6" id="KW-0227">DNA damage</keyword>
<dbReference type="PANTHER" id="PTHR47707">
    <property type="entry name" value="8-OXO-DGTP DIPHOSPHATASE"/>
    <property type="match status" value="1"/>
</dbReference>
<dbReference type="PROSITE" id="PS00893">
    <property type="entry name" value="NUDIX_BOX"/>
    <property type="match status" value="1"/>
</dbReference>
<dbReference type="InterPro" id="IPR000086">
    <property type="entry name" value="NUDIX_hydrolase_dom"/>
</dbReference>
<dbReference type="PRINTS" id="PR00502">
    <property type="entry name" value="NUDIXFAMILY"/>
</dbReference>
<name>A0AAU8EPC0_9MICC</name>
<dbReference type="PROSITE" id="PS51462">
    <property type="entry name" value="NUDIX"/>
    <property type="match status" value="1"/>
</dbReference>
<dbReference type="PANTHER" id="PTHR47707:SF1">
    <property type="entry name" value="NUDIX HYDROLASE FAMILY PROTEIN"/>
    <property type="match status" value="1"/>
</dbReference>
<feature type="domain" description="Nudix hydrolase" evidence="13">
    <location>
        <begin position="3"/>
        <end position="134"/>
    </location>
</feature>
<keyword evidence="9" id="KW-0234">DNA repair</keyword>
<dbReference type="CDD" id="cd03425">
    <property type="entry name" value="NUDIX_MutT_NudA_like"/>
    <property type="match status" value="1"/>
</dbReference>
<dbReference type="InterPro" id="IPR047127">
    <property type="entry name" value="MutT-like"/>
</dbReference>
<keyword evidence="7 12" id="KW-0378">Hydrolase</keyword>
<keyword evidence="4" id="KW-0235">DNA replication</keyword>
<evidence type="ECO:0000313" key="14">
    <source>
        <dbReference type="EMBL" id="XCH11436.1"/>
    </source>
</evidence>
<sequence>MTELINVVGGAVLDSLSAPARLLVARRTAPPQFAGMWEFPGGKVERGEAPESALHRELREELGIGVVLGKELEAPGPAGWPLNEKAVMRVWFAEVADGHPRPLEDHDELRWVSIREGEEALSLPWIPADLPIVQALLANVAAAARAGSVPGS</sequence>
<proteinExistence type="inferred from homology"/>